<evidence type="ECO:0000259" key="3">
    <source>
        <dbReference type="Pfam" id="PF13358"/>
    </source>
</evidence>
<sequence length="490" mass="56819">MDPLPNNTRYLLELERNALLQEKYSFDEKYGTFSFAFLTGMETLALLAYFYIATVLIYYKETRTRTNFIVGVWAVINFLVLFEKLSRAFALLIGDDYLIGEDAAPVSQMLSGLGRNYGTALSVVWLFSKFFGTPRAKYDCFIYFLMALPTLVCLYYIFHYFAVNRFIFEVYGPACDVVNVVVYFMVGLLYILCTIFLSTYRETSQYALMISLANLITNFPVCMITIYLRFNMDISWYHRFHIYFVDFFVNACKLLVLSPLFSMATLFDMLAGTFEFPLLLFSVYGIGFGRLANMLEELDKGTATARGLLNDLRRAHEIEISDQTVRNRLKEANLKPRRPVRAPRLTQHHKAVRMRFALDHRDWQLRHWTPVLFTDDPRFRLTRCDGREVDRFGRESVMVWAGISIDHRTDLVVVPGRLNAMNYIENILEDHVVSAAYGVGQNCILMQDNAKPHTAGITRNFLQESGIQVMEWPALSLDLNPIEYMWDELD</sequence>
<feature type="transmembrane region" description="Helical" evidence="1">
    <location>
        <begin position="66"/>
        <end position="82"/>
    </location>
</feature>
<accession>A0A8J6LDG6</accession>
<dbReference type="EMBL" id="JABDTM020017674">
    <property type="protein sequence ID" value="KAH0818439.1"/>
    <property type="molecule type" value="Genomic_DNA"/>
</dbReference>
<keyword evidence="1" id="KW-1133">Transmembrane helix</keyword>
<evidence type="ECO:0000313" key="4">
    <source>
        <dbReference type="EMBL" id="KAH0818439.1"/>
    </source>
</evidence>
<dbReference type="GO" id="GO:0015074">
    <property type="term" value="P:DNA integration"/>
    <property type="evidence" value="ECO:0007669"/>
    <property type="project" value="InterPro"/>
</dbReference>
<dbReference type="Pfam" id="PF01498">
    <property type="entry name" value="HTH_Tnp_Tc3_2"/>
    <property type="match status" value="1"/>
</dbReference>
<dbReference type="AlphaFoldDB" id="A0A8J6LDG6"/>
<feature type="transmembrane region" description="Helical" evidence="1">
    <location>
        <begin position="174"/>
        <end position="200"/>
    </location>
</feature>
<dbReference type="InterPro" id="IPR036397">
    <property type="entry name" value="RNaseH_sf"/>
</dbReference>
<feature type="domain" description="Transposase Tc1-like" evidence="2">
    <location>
        <begin position="303"/>
        <end position="362"/>
    </location>
</feature>
<dbReference type="Pfam" id="PF13358">
    <property type="entry name" value="DDE_3"/>
    <property type="match status" value="1"/>
</dbReference>
<evidence type="ECO:0000313" key="5">
    <source>
        <dbReference type="Proteomes" id="UP000719412"/>
    </source>
</evidence>
<name>A0A8J6LDG6_TENMO</name>
<evidence type="ECO:0000259" key="2">
    <source>
        <dbReference type="Pfam" id="PF01498"/>
    </source>
</evidence>
<keyword evidence="5" id="KW-1185">Reference proteome</keyword>
<keyword evidence="1" id="KW-0812">Transmembrane</keyword>
<feature type="transmembrane region" description="Helical" evidence="1">
    <location>
        <begin position="33"/>
        <end position="59"/>
    </location>
</feature>
<dbReference type="GO" id="GO:0003677">
    <property type="term" value="F:DNA binding"/>
    <property type="evidence" value="ECO:0007669"/>
    <property type="project" value="InterPro"/>
</dbReference>
<gene>
    <name evidence="4" type="ORF">GEV33_004353</name>
</gene>
<dbReference type="GO" id="GO:0006313">
    <property type="term" value="P:DNA transposition"/>
    <property type="evidence" value="ECO:0007669"/>
    <property type="project" value="InterPro"/>
</dbReference>
<dbReference type="Proteomes" id="UP000719412">
    <property type="component" value="Unassembled WGS sequence"/>
</dbReference>
<proteinExistence type="predicted"/>
<feature type="transmembrane region" description="Helical" evidence="1">
    <location>
        <begin position="240"/>
        <end position="262"/>
    </location>
</feature>
<feature type="domain" description="Tc1-like transposase DDE" evidence="3">
    <location>
        <begin position="395"/>
        <end position="489"/>
    </location>
</feature>
<evidence type="ECO:0000256" key="1">
    <source>
        <dbReference type="SAM" id="Phobius"/>
    </source>
</evidence>
<feature type="transmembrane region" description="Helical" evidence="1">
    <location>
        <begin position="141"/>
        <end position="162"/>
    </location>
</feature>
<reference evidence="4" key="2">
    <citation type="submission" date="2021-08" db="EMBL/GenBank/DDBJ databases">
        <authorList>
            <person name="Eriksson T."/>
        </authorList>
    </citation>
    <scope>NUCLEOTIDE SEQUENCE</scope>
    <source>
        <strain evidence="4">Stoneville</strain>
        <tissue evidence="4">Whole head</tissue>
    </source>
</reference>
<keyword evidence="1" id="KW-0472">Membrane</keyword>
<feature type="transmembrane region" description="Helical" evidence="1">
    <location>
        <begin position="206"/>
        <end position="228"/>
    </location>
</feature>
<protein>
    <submittedName>
        <fullName evidence="4">Uncharacterized protein</fullName>
    </submittedName>
</protein>
<reference evidence="4" key="1">
    <citation type="journal article" date="2020" name="J Insects Food Feed">
        <title>The yellow mealworm (Tenebrio molitor) genome: a resource for the emerging insects as food and feed industry.</title>
        <authorList>
            <person name="Eriksson T."/>
            <person name="Andere A."/>
            <person name="Kelstrup H."/>
            <person name="Emery V."/>
            <person name="Picard C."/>
        </authorList>
    </citation>
    <scope>NUCLEOTIDE SEQUENCE</scope>
    <source>
        <strain evidence="4">Stoneville</strain>
        <tissue evidence="4">Whole head</tissue>
    </source>
</reference>
<dbReference type="InterPro" id="IPR038717">
    <property type="entry name" value="Tc1-like_DDE_dom"/>
</dbReference>
<comment type="caution">
    <text evidence="4">The sequence shown here is derived from an EMBL/GenBank/DDBJ whole genome shotgun (WGS) entry which is preliminary data.</text>
</comment>
<feature type="transmembrane region" description="Helical" evidence="1">
    <location>
        <begin position="274"/>
        <end position="292"/>
    </location>
</feature>
<dbReference type="InterPro" id="IPR002492">
    <property type="entry name" value="Transposase_Tc1-like"/>
</dbReference>
<organism evidence="4 5">
    <name type="scientific">Tenebrio molitor</name>
    <name type="common">Yellow mealworm beetle</name>
    <dbReference type="NCBI Taxonomy" id="7067"/>
    <lineage>
        <taxon>Eukaryota</taxon>
        <taxon>Metazoa</taxon>
        <taxon>Ecdysozoa</taxon>
        <taxon>Arthropoda</taxon>
        <taxon>Hexapoda</taxon>
        <taxon>Insecta</taxon>
        <taxon>Pterygota</taxon>
        <taxon>Neoptera</taxon>
        <taxon>Endopterygota</taxon>
        <taxon>Coleoptera</taxon>
        <taxon>Polyphaga</taxon>
        <taxon>Cucujiformia</taxon>
        <taxon>Tenebrionidae</taxon>
        <taxon>Tenebrio</taxon>
    </lineage>
</organism>
<dbReference type="Gene3D" id="3.30.420.10">
    <property type="entry name" value="Ribonuclease H-like superfamily/Ribonuclease H"/>
    <property type="match status" value="1"/>
</dbReference>